<gene>
    <name evidence="7" type="ORF">J416_07397</name>
</gene>
<dbReference type="NCBIfam" id="TIGR02900">
    <property type="entry name" value="spore_V_B"/>
    <property type="match status" value="1"/>
</dbReference>
<organism evidence="7 8">
    <name type="scientific">Gracilibacillus halophilus YIM-C55.5</name>
    <dbReference type="NCBI Taxonomy" id="1308866"/>
    <lineage>
        <taxon>Bacteria</taxon>
        <taxon>Bacillati</taxon>
        <taxon>Bacillota</taxon>
        <taxon>Bacilli</taxon>
        <taxon>Bacillales</taxon>
        <taxon>Bacillaceae</taxon>
        <taxon>Gracilibacillus</taxon>
    </lineage>
</organism>
<evidence type="ECO:0000313" key="7">
    <source>
        <dbReference type="EMBL" id="ENH97095.1"/>
    </source>
</evidence>
<evidence type="ECO:0000256" key="5">
    <source>
        <dbReference type="ARBA" id="ARBA00023136"/>
    </source>
</evidence>
<dbReference type="GO" id="GO:0005886">
    <property type="term" value="C:plasma membrane"/>
    <property type="evidence" value="ECO:0007669"/>
    <property type="project" value="UniProtKB-SubCell"/>
</dbReference>
<dbReference type="RefSeq" id="WP_003467434.1">
    <property type="nucleotide sequence ID" value="NZ_APML01000023.1"/>
</dbReference>
<dbReference type="Proteomes" id="UP000012283">
    <property type="component" value="Unassembled WGS sequence"/>
</dbReference>
<comment type="subcellular location">
    <subcellularLocation>
        <location evidence="1">Cell membrane</location>
        <topology evidence="1">Multi-pass membrane protein</topology>
    </subcellularLocation>
</comment>
<dbReference type="CDD" id="cd13124">
    <property type="entry name" value="MATE_SpoVB_like"/>
    <property type="match status" value="1"/>
</dbReference>
<dbReference type="InterPro" id="IPR024923">
    <property type="entry name" value="PG_synth_SpoVB"/>
</dbReference>
<proteinExistence type="predicted"/>
<feature type="transmembrane region" description="Helical" evidence="6">
    <location>
        <begin position="388"/>
        <end position="406"/>
    </location>
</feature>
<dbReference type="PANTHER" id="PTHR30250">
    <property type="entry name" value="PST FAMILY PREDICTED COLANIC ACID TRANSPORTER"/>
    <property type="match status" value="1"/>
</dbReference>
<comment type="caution">
    <text evidence="7">The sequence shown here is derived from an EMBL/GenBank/DDBJ whole genome shotgun (WGS) entry which is preliminary data.</text>
</comment>
<dbReference type="PIRSF" id="PIRSF038958">
    <property type="entry name" value="PG_synth_SpoVB"/>
    <property type="match status" value="1"/>
</dbReference>
<keyword evidence="8" id="KW-1185">Reference proteome</keyword>
<dbReference type="InterPro" id="IPR014249">
    <property type="entry name" value="Spore_V_B"/>
</dbReference>
<dbReference type="AlphaFoldDB" id="N4WRU1"/>
<dbReference type="STRING" id="1308866.J416_07397"/>
<evidence type="ECO:0000256" key="3">
    <source>
        <dbReference type="ARBA" id="ARBA00022692"/>
    </source>
</evidence>
<evidence type="ECO:0000256" key="2">
    <source>
        <dbReference type="ARBA" id="ARBA00022475"/>
    </source>
</evidence>
<protein>
    <submittedName>
        <fullName evidence="7">Stage V sporulation protein B</fullName>
    </submittedName>
</protein>
<feature type="transmembrane region" description="Helical" evidence="6">
    <location>
        <begin position="120"/>
        <end position="140"/>
    </location>
</feature>
<reference evidence="7 8" key="1">
    <citation type="submission" date="2013-03" db="EMBL/GenBank/DDBJ databases">
        <title>Draft genome sequence of Gracibacillus halophilus YIM-C55.5, a moderately halophilic and thermophilic organism from the Xiaochaidamu salt lake.</title>
        <authorList>
            <person name="Sugumar T."/>
            <person name="Polireddy D.R."/>
            <person name="Antony A."/>
            <person name="Madhava Y.R."/>
            <person name="Sivakumar N."/>
        </authorList>
    </citation>
    <scope>NUCLEOTIDE SEQUENCE [LARGE SCALE GENOMIC DNA]</scope>
    <source>
        <strain evidence="7 8">YIM-C55.5</strain>
    </source>
</reference>
<evidence type="ECO:0000313" key="8">
    <source>
        <dbReference type="Proteomes" id="UP000012283"/>
    </source>
</evidence>
<feature type="transmembrane region" description="Helical" evidence="6">
    <location>
        <begin position="476"/>
        <end position="499"/>
    </location>
</feature>
<dbReference type="OrthoDB" id="9775950at2"/>
<feature type="transmembrane region" description="Helical" evidence="6">
    <location>
        <begin position="186"/>
        <end position="206"/>
    </location>
</feature>
<feature type="transmembrane region" description="Helical" evidence="6">
    <location>
        <begin position="84"/>
        <end position="114"/>
    </location>
</feature>
<feature type="transmembrane region" description="Helical" evidence="6">
    <location>
        <begin position="412"/>
        <end position="437"/>
    </location>
</feature>
<dbReference type="eggNOG" id="COG2244">
    <property type="taxonomic scope" value="Bacteria"/>
</dbReference>
<feature type="transmembrane region" description="Helical" evidence="6">
    <location>
        <begin position="161"/>
        <end position="180"/>
    </location>
</feature>
<feature type="transmembrane region" description="Helical" evidence="6">
    <location>
        <begin position="42"/>
        <end position="64"/>
    </location>
</feature>
<sequence length="517" mass="57599">MTKQNFLKGTIILIVAGMITRFLGFINRIVVARLMGEEGIGLYNMALPTLFLMYTISQIGLPIAIAKRVAEADAKKDKRKIKQILLISLTITISLSMISTVVMFLISPYIAHYLLTDQRVYYPLLAIIPIIPISAISSVLRGYFQGKQNMKPQSFAQVLEQIVRIGCIIALVSWLAPFGIEWAASGAMVAVIIGETVSLLFMINMFRIKKQIKLRSQLFDYLRTGKETLQQLFSIAIPSTASRLVGSVSNFLEPILVSQSLALAGFKTAVATKQYGILTGYAFPLLFLPTFITHSLAVALVPNISEAEAHNHHQLIQYRIHQAIRLSFASGAIATVILSLFSEPILDAMYGSTSASRFLELMAPCYLFMYIQFPLNATLQALDLAKQAMWNSIIATMIKFIILIALTTSPSFGIYGAAIGMCVGVIIGTILHLITLYRSIQFRIPMLMIGKMIVLLGLTYWAGILLSKIFPFTNFIQFLPVLLLLCICYVLFLFSLQFINKDELRQLRKKRPGQKSN</sequence>
<keyword evidence="2" id="KW-1003">Cell membrane</keyword>
<dbReference type="PATRIC" id="fig|1308866.3.peg.1495"/>
<dbReference type="InterPro" id="IPR050833">
    <property type="entry name" value="Poly_Biosynth_Transport"/>
</dbReference>
<dbReference type="PANTHER" id="PTHR30250:SF24">
    <property type="entry name" value="STAGE V SPORULATION PROTEIN B"/>
    <property type="match status" value="1"/>
</dbReference>
<keyword evidence="4 6" id="KW-1133">Transmembrane helix</keyword>
<feature type="transmembrane region" description="Helical" evidence="6">
    <location>
        <begin position="12"/>
        <end position="30"/>
    </location>
</feature>
<dbReference type="Pfam" id="PF01943">
    <property type="entry name" value="Polysacc_synt"/>
    <property type="match status" value="1"/>
</dbReference>
<name>N4WRU1_9BACI</name>
<accession>N4WRU1</accession>
<evidence type="ECO:0000256" key="6">
    <source>
        <dbReference type="SAM" id="Phobius"/>
    </source>
</evidence>
<feature type="transmembrane region" description="Helical" evidence="6">
    <location>
        <begin position="361"/>
        <end position="379"/>
    </location>
</feature>
<keyword evidence="3 6" id="KW-0812">Transmembrane</keyword>
<feature type="transmembrane region" description="Helical" evidence="6">
    <location>
        <begin position="323"/>
        <end position="341"/>
    </location>
</feature>
<dbReference type="InterPro" id="IPR002797">
    <property type="entry name" value="Polysacc_synth"/>
</dbReference>
<evidence type="ECO:0000256" key="4">
    <source>
        <dbReference type="ARBA" id="ARBA00022989"/>
    </source>
</evidence>
<keyword evidence="5 6" id="KW-0472">Membrane</keyword>
<evidence type="ECO:0000256" key="1">
    <source>
        <dbReference type="ARBA" id="ARBA00004651"/>
    </source>
</evidence>
<dbReference type="EMBL" id="APML01000023">
    <property type="protein sequence ID" value="ENH97095.1"/>
    <property type="molecule type" value="Genomic_DNA"/>
</dbReference>
<feature type="transmembrane region" description="Helical" evidence="6">
    <location>
        <begin position="449"/>
        <end position="470"/>
    </location>
</feature>